<dbReference type="GO" id="GO:0046872">
    <property type="term" value="F:metal ion binding"/>
    <property type="evidence" value="ECO:0007669"/>
    <property type="project" value="InterPro"/>
</dbReference>
<dbReference type="PANTHER" id="PTHR43595">
    <property type="entry name" value="37S RIBOSOMAL PROTEIN S26, MITOCHONDRIAL"/>
    <property type="match status" value="1"/>
</dbReference>
<evidence type="ECO:0000313" key="2">
    <source>
        <dbReference type="EMBL" id="SUZ48407.1"/>
    </source>
</evidence>
<dbReference type="PROSITE" id="PS00088">
    <property type="entry name" value="SOD_MN"/>
    <property type="match status" value="1"/>
</dbReference>
<dbReference type="InterPro" id="IPR036314">
    <property type="entry name" value="SOD_C_sf"/>
</dbReference>
<dbReference type="EMBL" id="UINC01000066">
    <property type="protein sequence ID" value="SUZ48407.1"/>
    <property type="molecule type" value="Genomic_DNA"/>
</dbReference>
<dbReference type="SUPFAM" id="SSF54719">
    <property type="entry name" value="Fe,Mn superoxide dismutase (SOD), C-terminal domain"/>
    <property type="match status" value="1"/>
</dbReference>
<dbReference type="Gene3D" id="3.55.40.20">
    <property type="entry name" value="Iron/manganese superoxide dismutase, C-terminal domain"/>
    <property type="match status" value="1"/>
</dbReference>
<feature type="domain" description="Manganese/iron superoxide dismutase C-terminal" evidence="1">
    <location>
        <begin position="4"/>
        <end position="40"/>
    </location>
</feature>
<gene>
    <name evidence="2" type="ORF">METZ01_LOCUS1261</name>
</gene>
<dbReference type="InterPro" id="IPR019832">
    <property type="entry name" value="Mn/Fe_SOD_C"/>
</dbReference>
<dbReference type="Pfam" id="PF02777">
    <property type="entry name" value="Sod_Fe_C"/>
    <property type="match status" value="1"/>
</dbReference>
<name>A0A381N1K8_9ZZZZ</name>
<dbReference type="GO" id="GO:0004784">
    <property type="term" value="F:superoxide dismutase activity"/>
    <property type="evidence" value="ECO:0007669"/>
    <property type="project" value="InterPro"/>
</dbReference>
<reference evidence="2" key="1">
    <citation type="submission" date="2018-05" db="EMBL/GenBank/DDBJ databases">
        <authorList>
            <person name="Lanie J.A."/>
            <person name="Ng W.-L."/>
            <person name="Kazmierczak K.M."/>
            <person name="Andrzejewski T.M."/>
            <person name="Davidsen T.M."/>
            <person name="Wayne K.J."/>
            <person name="Tettelin H."/>
            <person name="Glass J.I."/>
            <person name="Rusch D."/>
            <person name="Podicherti R."/>
            <person name="Tsui H.-C.T."/>
            <person name="Winkler M.E."/>
        </authorList>
    </citation>
    <scope>NUCLEOTIDE SEQUENCE</scope>
</reference>
<evidence type="ECO:0000259" key="1">
    <source>
        <dbReference type="Pfam" id="PF02777"/>
    </source>
</evidence>
<dbReference type="AlphaFoldDB" id="A0A381N1K8"/>
<sequence length="88" mass="10502">MEKALLTVDVWEHAYYVDRRNVCPAYLEAWWNLVNWDQVAVFFAEYTTLTFDCTGFFPILQTFPSFTISSRTPILWHENCLFQTDTHE</sequence>
<accession>A0A381N1K8</accession>
<organism evidence="2">
    <name type="scientific">marine metagenome</name>
    <dbReference type="NCBI Taxonomy" id="408172"/>
    <lineage>
        <taxon>unclassified sequences</taxon>
        <taxon>metagenomes</taxon>
        <taxon>ecological metagenomes</taxon>
    </lineage>
</organism>
<proteinExistence type="predicted"/>
<dbReference type="InterPro" id="IPR019833">
    <property type="entry name" value="Mn/Fe_SOD_BS"/>
</dbReference>
<dbReference type="PANTHER" id="PTHR43595:SF2">
    <property type="entry name" value="SMALL RIBOSOMAL SUBUNIT PROTEIN MS42"/>
    <property type="match status" value="1"/>
</dbReference>
<dbReference type="GO" id="GO:0005737">
    <property type="term" value="C:cytoplasm"/>
    <property type="evidence" value="ECO:0007669"/>
    <property type="project" value="TreeGrafter"/>
</dbReference>
<protein>
    <recommendedName>
        <fullName evidence="1">Manganese/iron superoxide dismutase C-terminal domain-containing protein</fullName>
    </recommendedName>
</protein>